<evidence type="ECO:0000313" key="4">
    <source>
        <dbReference type="EMBL" id="OTF70222.1"/>
    </source>
</evidence>
<dbReference type="SUPFAM" id="SSF158235">
    <property type="entry name" value="SOCS box-like"/>
    <property type="match status" value="1"/>
</dbReference>
<protein>
    <recommendedName>
        <fullName evidence="3">SOCS box domain-containing protein</fullName>
    </recommendedName>
</protein>
<dbReference type="InterPro" id="IPR036860">
    <property type="entry name" value="SH2_dom_sf"/>
</dbReference>
<dbReference type="Proteomes" id="UP000194236">
    <property type="component" value="Unassembled WGS sequence"/>
</dbReference>
<dbReference type="GO" id="GO:0035556">
    <property type="term" value="P:intracellular signal transduction"/>
    <property type="evidence" value="ECO:0007669"/>
    <property type="project" value="InterPro"/>
</dbReference>
<dbReference type="SMART" id="SM00969">
    <property type="entry name" value="SOCS_box"/>
    <property type="match status" value="1"/>
</dbReference>
<evidence type="ECO:0000256" key="2">
    <source>
        <dbReference type="SAM" id="MobiDB-lite"/>
    </source>
</evidence>
<sequence length="172" mass="20418">MEHSRSGQFLFFLRLGPELGPIRVQILYPVSRFKRVQSLQHICRFVILQFVRRDQIHKLALPDYLRHYLDTPYYYSEELARIQPKTKSGIENEKRLLDMKRKLFLQTDYQTLISKMLINRENLEKNLSIHLPVIDPLDNGHSSDDEDNIDTKENKSDSLVIIQNDDNHDQQL</sequence>
<evidence type="ECO:0000259" key="3">
    <source>
        <dbReference type="PROSITE" id="PS50225"/>
    </source>
</evidence>
<dbReference type="SMART" id="SM00253">
    <property type="entry name" value="SOCS"/>
    <property type="match status" value="1"/>
</dbReference>
<evidence type="ECO:0000313" key="5">
    <source>
        <dbReference type="Proteomes" id="UP000194236"/>
    </source>
</evidence>
<dbReference type="OrthoDB" id="6426624at2759"/>
<dbReference type="AlphaFoldDB" id="A0A1Y3AP39"/>
<feature type="domain" description="SOCS box" evidence="3">
    <location>
        <begin position="25"/>
        <end position="75"/>
    </location>
</feature>
<evidence type="ECO:0000256" key="1">
    <source>
        <dbReference type="ARBA" id="ARBA00022999"/>
    </source>
</evidence>
<dbReference type="PANTHER" id="PTHR10155">
    <property type="entry name" value="PHOSPHATIDYLINOSITOL 3-KINASE REGULATORY SUBUNIT"/>
    <property type="match status" value="1"/>
</dbReference>
<dbReference type="PROSITE" id="PS50225">
    <property type="entry name" value="SOCS"/>
    <property type="match status" value="1"/>
</dbReference>
<dbReference type="GO" id="GO:0005942">
    <property type="term" value="C:phosphatidylinositol 3-kinase complex"/>
    <property type="evidence" value="ECO:0007669"/>
    <property type="project" value="TreeGrafter"/>
</dbReference>
<dbReference type="PANTHER" id="PTHR10155:SF5">
    <property type="entry name" value="SUPPRESSOR OF CYTOKINE SIGNALING 7"/>
    <property type="match status" value="1"/>
</dbReference>
<gene>
    <name evidence="4" type="ORF">BLA29_010064</name>
</gene>
<organism evidence="4 5">
    <name type="scientific">Euroglyphus maynei</name>
    <name type="common">Mayne's house dust mite</name>
    <dbReference type="NCBI Taxonomy" id="6958"/>
    <lineage>
        <taxon>Eukaryota</taxon>
        <taxon>Metazoa</taxon>
        <taxon>Ecdysozoa</taxon>
        <taxon>Arthropoda</taxon>
        <taxon>Chelicerata</taxon>
        <taxon>Arachnida</taxon>
        <taxon>Acari</taxon>
        <taxon>Acariformes</taxon>
        <taxon>Sarcoptiformes</taxon>
        <taxon>Astigmata</taxon>
        <taxon>Psoroptidia</taxon>
        <taxon>Analgoidea</taxon>
        <taxon>Pyroglyphidae</taxon>
        <taxon>Pyroglyphinae</taxon>
        <taxon>Euroglyphus</taxon>
    </lineage>
</organism>
<keyword evidence="1" id="KW-0727">SH2 domain</keyword>
<dbReference type="InterPro" id="IPR001496">
    <property type="entry name" value="SOCS_box"/>
</dbReference>
<comment type="caution">
    <text evidence="4">The sequence shown here is derived from an EMBL/GenBank/DDBJ whole genome shotgun (WGS) entry which is preliminary data.</text>
</comment>
<dbReference type="GO" id="GO:0046854">
    <property type="term" value="P:phosphatidylinositol phosphate biosynthetic process"/>
    <property type="evidence" value="ECO:0007669"/>
    <property type="project" value="TreeGrafter"/>
</dbReference>
<feature type="region of interest" description="Disordered" evidence="2">
    <location>
        <begin position="138"/>
        <end position="172"/>
    </location>
</feature>
<keyword evidence="5" id="KW-1185">Reference proteome</keyword>
<dbReference type="InterPro" id="IPR036036">
    <property type="entry name" value="SOCS_box-like_dom_sf"/>
</dbReference>
<accession>A0A1Y3AP39</accession>
<dbReference type="EMBL" id="MUJZ01066664">
    <property type="protein sequence ID" value="OTF70222.1"/>
    <property type="molecule type" value="Genomic_DNA"/>
</dbReference>
<dbReference type="Gene3D" id="3.30.505.10">
    <property type="entry name" value="SH2 domain"/>
    <property type="match status" value="1"/>
</dbReference>
<proteinExistence type="predicted"/>
<dbReference type="Pfam" id="PF07525">
    <property type="entry name" value="SOCS_box"/>
    <property type="match status" value="1"/>
</dbReference>
<reference evidence="4 5" key="1">
    <citation type="submission" date="2017-03" db="EMBL/GenBank/DDBJ databases">
        <title>Genome Survey of Euroglyphus maynei.</title>
        <authorList>
            <person name="Arlian L.G."/>
            <person name="Morgan M.S."/>
            <person name="Rider S.D."/>
        </authorList>
    </citation>
    <scope>NUCLEOTIDE SEQUENCE [LARGE SCALE GENOMIC DNA]</scope>
    <source>
        <strain evidence="4">Arlian Lab</strain>
        <tissue evidence="4">Whole body</tissue>
    </source>
</reference>
<name>A0A1Y3AP39_EURMA</name>
<dbReference type="GO" id="GO:0046935">
    <property type="term" value="F:1-phosphatidylinositol-3-kinase regulator activity"/>
    <property type="evidence" value="ECO:0007669"/>
    <property type="project" value="TreeGrafter"/>
</dbReference>